<dbReference type="SUPFAM" id="SSF48576">
    <property type="entry name" value="Terpenoid synthases"/>
    <property type="match status" value="1"/>
</dbReference>
<name>A0A2X0IEH0_9ACTN</name>
<protein>
    <submittedName>
        <fullName evidence="1">Phytoene/squalene synthetase</fullName>
    </submittedName>
</protein>
<dbReference type="InterPro" id="IPR002060">
    <property type="entry name" value="Squ/phyt_synthse"/>
</dbReference>
<evidence type="ECO:0000313" key="2">
    <source>
        <dbReference type="Proteomes" id="UP000248889"/>
    </source>
</evidence>
<comment type="caution">
    <text evidence="1">The sequence shown here is derived from an EMBL/GenBank/DDBJ whole genome shotgun (WGS) entry which is preliminary data.</text>
</comment>
<dbReference type="Proteomes" id="UP000248889">
    <property type="component" value="Unassembled WGS sequence"/>
</dbReference>
<dbReference type="AlphaFoldDB" id="A0A2X0IEH0"/>
<dbReference type="InterPro" id="IPR008949">
    <property type="entry name" value="Isoprenoid_synthase_dom_sf"/>
</dbReference>
<reference evidence="1 2" key="1">
    <citation type="submission" date="2018-06" db="EMBL/GenBank/DDBJ databases">
        <title>Streptacidiphilus pinicola sp. nov., isolated from pine grove soil.</title>
        <authorList>
            <person name="Roh S.G."/>
            <person name="Park S."/>
            <person name="Kim M.-K."/>
            <person name="Yun B.-R."/>
            <person name="Park J."/>
            <person name="Kim M.J."/>
            <person name="Kim Y.S."/>
            <person name="Kim S.B."/>
        </authorList>
    </citation>
    <scope>NUCLEOTIDE SEQUENCE [LARGE SCALE GENOMIC DNA]</scope>
    <source>
        <strain evidence="1 2">MMS16-CNU450</strain>
    </source>
</reference>
<sequence length="279" mass="29983">MRAAYSAQRAVVRRFKPEGYLAVRLLVPPELVPHVVVATAFMHRTDDLLDSGPVEQRRDAFGAWERDVRAGLRGERTAQDPLVRALASSCGLVPPLGERVSAFLDTALTDLDFSGFATEADYQDYLDAYSLPAVLVASVLTPLTPEMRVACRAWIDGGQRLDSVTDLAEDLAAGRLTVPQETLAAFSVTRDDLAAARDTPAVRALLTHLLDLADDSLAKGAVLAELTRPASRPMVRALLGLDDLTARAARAKGAALLRDGARPSVPGALRLLLREVAAR</sequence>
<dbReference type="GO" id="GO:0016765">
    <property type="term" value="F:transferase activity, transferring alkyl or aryl (other than methyl) groups"/>
    <property type="evidence" value="ECO:0007669"/>
    <property type="project" value="UniProtKB-ARBA"/>
</dbReference>
<dbReference type="EMBL" id="QKYN01000088">
    <property type="protein sequence ID" value="RAG83412.1"/>
    <property type="molecule type" value="Genomic_DNA"/>
</dbReference>
<dbReference type="Gene3D" id="1.10.600.10">
    <property type="entry name" value="Farnesyl Diphosphate Synthase"/>
    <property type="match status" value="1"/>
</dbReference>
<proteinExistence type="predicted"/>
<organism evidence="1 2">
    <name type="scientific">Streptacidiphilus pinicola</name>
    <dbReference type="NCBI Taxonomy" id="2219663"/>
    <lineage>
        <taxon>Bacteria</taxon>
        <taxon>Bacillati</taxon>
        <taxon>Actinomycetota</taxon>
        <taxon>Actinomycetes</taxon>
        <taxon>Kitasatosporales</taxon>
        <taxon>Streptomycetaceae</taxon>
        <taxon>Streptacidiphilus</taxon>
    </lineage>
</organism>
<gene>
    <name evidence="1" type="ORF">DN069_22410</name>
</gene>
<dbReference type="PANTHER" id="PTHR31480">
    <property type="entry name" value="BIFUNCTIONAL LYCOPENE CYCLASE/PHYTOENE SYNTHASE"/>
    <property type="match status" value="1"/>
</dbReference>
<dbReference type="OrthoDB" id="3535892at2"/>
<dbReference type="Pfam" id="PF00494">
    <property type="entry name" value="SQS_PSY"/>
    <property type="match status" value="1"/>
</dbReference>
<accession>A0A2X0IEH0</accession>
<keyword evidence="2" id="KW-1185">Reference proteome</keyword>
<evidence type="ECO:0000313" key="1">
    <source>
        <dbReference type="EMBL" id="RAG83412.1"/>
    </source>
</evidence>